<protein>
    <recommendedName>
        <fullName evidence="2">FAD synthase</fullName>
        <ecNumber evidence="2">2.7.7.2</ecNumber>
    </recommendedName>
    <alternativeName>
        <fullName evidence="10">FAD pyrophosphorylase</fullName>
    </alternativeName>
    <alternativeName>
        <fullName evidence="11">FMN adenylyltransferase</fullName>
    </alternativeName>
</protein>
<name>A0A4D9DGI7_9STRA</name>
<keyword evidence="6" id="KW-0548">Nucleotidyltransferase</keyword>
<evidence type="ECO:0000313" key="16">
    <source>
        <dbReference type="Proteomes" id="UP000355283"/>
    </source>
</evidence>
<evidence type="ECO:0000256" key="9">
    <source>
        <dbReference type="ARBA" id="ARBA00022840"/>
    </source>
</evidence>
<keyword evidence="16" id="KW-1185">Reference proteome</keyword>
<keyword evidence="8" id="KW-0274">FAD</keyword>
<evidence type="ECO:0000256" key="5">
    <source>
        <dbReference type="ARBA" id="ARBA00022679"/>
    </source>
</evidence>
<keyword evidence="3" id="KW-0285">Flavoprotein</keyword>
<dbReference type="InterPro" id="IPR014729">
    <property type="entry name" value="Rossmann-like_a/b/a_fold"/>
</dbReference>
<evidence type="ECO:0000256" key="12">
    <source>
        <dbReference type="ARBA" id="ARBA00049494"/>
    </source>
</evidence>
<dbReference type="EMBL" id="SDOX01000005">
    <property type="protein sequence ID" value="TFJ87909.1"/>
    <property type="molecule type" value="Genomic_DNA"/>
</dbReference>
<evidence type="ECO:0000256" key="8">
    <source>
        <dbReference type="ARBA" id="ARBA00022827"/>
    </source>
</evidence>
<evidence type="ECO:0000256" key="13">
    <source>
        <dbReference type="SAM" id="MobiDB-lite"/>
    </source>
</evidence>
<proteinExistence type="predicted"/>
<keyword evidence="4" id="KW-0288">FMN</keyword>
<evidence type="ECO:0000256" key="6">
    <source>
        <dbReference type="ARBA" id="ARBA00022695"/>
    </source>
</evidence>
<evidence type="ECO:0000313" key="15">
    <source>
        <dbReference type="EMBL" id="TFJ87909.1"/>
    </source>
</evidence>
<organism evidence="15 16">
    <name type="scientific">Nannochloropsis salina CCMP1776</name>
    <dbReference type="NCBI Taxonomy" id="1027361"/>
    <lineage>
        <taxon>Eukaryota</taxon>
        <taxon>Sar</taxon>
        <taxon>Stramenopiles</taxon>
        <taxon>Ochrophyta</taxon>
        <taxon>Eustigmatophyceae</taxon>
        <taxon>Eustigmatales</taxon>
        <taxon>Monodopsidaceae</taxon>
        <taxon>Microchloropsis</taxon>
        <taxon>Microchloropsis salina</taxon>
    </lineage>
</organism>
<dbReference type="CDD" id="cd23948">
    <property type="entry name" value="FAD_synthase"/>
    <property type="match status" value="1"/>
</dbReference>
<comment type="caution">
    <text evidence="15">The sequence shown here is derived from an EMBL/GenBank/DDBJ whole genome shotgun (WGS) entry which is preliminary data.</text>
</comment>
<dbReference type="GO" id="GO:0006747">
    <property type="term" value="P:FAD biosynthetic process"/>
    <property type="evidence" value="ECO:0007669"/>
    <property type="project" value="TreeGrafter"/>
</dbReference>
<feature type="domain" description="Phosphoadenosine phosphosulphate reductase" evidence="14">
    <location>
        <begin position="127"/>
        <end position="206"/>
    </location>
</feature>
<evidence type="ECO:0000256" key="1">
    <source>
        <dbReference type="ARBA" id="ARBA00004726"/>
    </source>
</evidence>
<keyword evidence="7" id="KW-0547">Nucleotide-binding</keyword>
<dbReference type="Gene3D" id="3.40.50.620">
    <property type="entry name" value="HUPs"/>
    <property type="match status" value="1"/>
</dbReference>
<accession>A0A4D9DGI7</accession>
<dbReference type="OrthoDB" id="270728at2759"/>
<dbReference type="PANTHER" id="PTHR23293">
    <property type="entry name" value="FAD SYNTHETASE-RELATED FMN ADENYLYLTRANSFERASE"/>
    <property type="match status" value="1"/>
</dbReference>
<dbReference type="GO" id="GO:0003919">
    <property type="term" value="F:FMN adenylyltransferase activity"/>
    <property type="evidence" value="ECO:0007669"/>
    <property type="project" value="UniProtKB-EC"/>
</dbReference>
<feature type="region of interest" description="Disordered" evidence="13">
    <location>
        <begin position="240"/>
        <end position="261"/>
    </location>
</feature>
<dbReference type="PANTHER" id="PTHR23293:SF9">
    <property type="entry name" value="FAD SYNTHASE"/>
    <property type="match status" value="1"/>
</dbReference>
<dbReference type="AlphaFoldDB" id="A0A4D9DGI7"/>
<evidence type="ECO:0000256" key="2">
    <source>
        <dbReference type="ARBA" id="ARBA00012393"/>
    </source>
</evidence>
<feature type="region of interest" description="Disordered" evidence="13">
    <location>
        <begin position="274"/>
        <end position="308"/>
    </location>
</feature>
<dbReference type="Proteomes" id="UP000355283">
    <property type="component" value="Unassembled WGS sequence"/>
</dbReference>
<evidence type="ECO:0000256" key="11">
    <source>
        <dbReference type="ARBA" id="ARBA00031871"/>
    </source>
</evidence>
<sequence length="308" mass="34532">MDSLQAFVSQPLEGSAANPHNEALRGQIQRALDLICTVLTLFPLEMLALTFNGGKDACVVLYLVQLALRLRGVAEGEAGGRLKVLYFSPEHGDFPEVISFMAKISEDHHVTYTTYPAGTSFKDGMRDLVEKKGLKAVFLGVRRGDPHSLESEHLEPSSPGWPVFLRVNPLLTWDYGQIWDFLRRFSLPYCRLYDEGYTSLGDTRTTVRNPALRRVEGGYRPAYALENWTLERANRRVADRKEDAVKEDKGGDADGQADDVRVKRREAAWEGALSSPSLVIGEEEPAGRGRKDEVGETLEEEEELLQRH</sequence>
<evidence type="ECO:0000256" key="4">
    <source>
        <dbReference type="ARBA" id="ARBA00022643"/>
    </source>
</evidence>
<evidence type="ECO:0000259" key="14">
    <source>
        <dbReference type="Pfam" id="PF01507"/>
    </source>
</evidence>
<dbReference type="Pfam" id="PF01507">
    <property type="entry name" value="PAPS_reduct"/>
    <property type="match status" value="1"/>
</dbReference>
<dbReference type="SUPFAM" id="SSF52402">
    <property type="entry name" value="Adenine nucleotide alpha hydrolases-like"/>
    <property type="match status" value="1"/>
</dbReference>
<reference evidence="15 16" key="1">
    <citation type="submission" date="2019-01" db="EMBL/GenBank/DDBJ databases">
        <title>Nuclear Genome Assembly of the Microalgal Biofuel strain Nannochloropsis salina CCMP1776.</title>
        <authorList>
            <person name="Hovde B."/>
        </authorList>
    </citation>
    <scope>NUCLEOTIDE SEQUENCE [LARGE SCALE GENOMIC DNA]</scope>
    <source>
        <strain evidence="15 16">CCMP1776</strain>
    </source>
</reference>
<evidence type="ECO:0000256" key="3">
    <source>
        <dbReference type="ARBA" id="ARBA00022630"/>
    </source>
</evidence>
<comment type="catalytic activity">
    <reaction evidence="12">
        <text>FMN + ATP + H(+) = FAD + diphosphate</text>
        <dbReference type="Rhea" id="RHEA:17237"/>
        <dbReference type="ChEBI" id="CHEBI:15378"/>
        <dbReference type="ChEBI" id="CHEBI:30616"/>
        <dbReference type="ChEBI" id="CHEBI:33019"/>
        <dbReference type="ChEBI" id="CHEBI:57692"/>
        <dbReference type="ChEBI" id="CHEBI:58210"/>
        <dbReference type="EC" id="2.7.7.2"/>
    </reaction>
</comment>
<dbReference type="GO" id="GO:0005524">
    <property type="term" value="F:ATP binding"/>
    <property type="evidence" value="ECO:0007669"/>
    <property type="project" value="UniProtKB-KW"/>
</dbReference>
<feature type="compositionally biased region" description="Acidic residues" evidence="13">
    <location>
        <begin position="295"/>
        <end position="308"/>
    </location>
</feature>
<dbReference type="InterPro" id="IPR002500">
    <property type="entry name" value="PAPS_reduct_dom"/>
</dbReference>
<comment type="pathway">
    <text evidence="1">Cofactor biosynthesis; FAD biosynthesis; FAD from FMN: step 1/1.</text>
</comment>
<feature type="compositionally biased region" description="Basic and acidic residues" evidence="13">
    <location>
        <begin position="285"/>
        <end position="294"/>
    </location>
</feature>
<evidence type="ECO:0000256" key="7">
    <source>
        <dbReference type="ARBA" id="ARBA00022741"/>
    </source>
</evidence>
<gene>
    <name evidence="15" type="ORF">NSK_001255</name>
</gene>
<keyword evidence="9" id="KW-0067">ATP-binding</keyword>
<keyword evidence="5" id="KW-0808">Transferase</keyword>
<evidence type="ECO:0000256" key="10">
    <source>
        <dbReference type="ARBA" id="ARBA00031145"/>
    </source>
</evidence>
<dbReference type="EC" id="2.7.7.2" evidence="2"/>